<dbReference type="InterPro" id="IPR004798">
    <property type="entry name" value="CAX-like"/>
</dbReference>
<evidence type="ECO:0000256" key="2">
    <source>
        <dbReference type="ARBA" id="ARBA00008170"/>
    </source>
</evidence>
<feature type="domain" description="Sodium/calcium exchanger membrane region" evidence="12">
    <location>
        <begin position="95"/>
        <end position="250"/>
    </location>
</feature>
<evidence type="ECO:0000256" key="11">
    <source>
        <dbReference type="SAM" id="MobiDB-lite"/>
    </source>
</evidence>
<dbReference type="Gene3D" id="1.20.1420.30">
    <property type="entry name" value="NCX, central ion-binding region"/>
    <property type="match status" value="2"/>
</dbReference>
<keyword evidence="10" id="KW-0050">Antiport</keyword>
<dbReference type="InterPro" id="IPR044880">
    <property type="entry name" value="NCX_ion-bd_dom_sf"/>
</dbReference>
<feature type="transmembrane region" description="Helical" evidence="10">
    <location>
        <begin position="230"/>
        <end position="248"/>
    </location>
</feature>
<dbReference type="Proteomes" id="UP000184383">
    <property type="component" value="Unassembled WGS sequence"/>
</dbReference>
<evidence type="ECO:0000256" key="8">
    <source>
        <dbReference type="ARBA" id="ARBA00023065"/>
    </source>
</evidence>
<evidence type="ECO:0000256" key="9">
    <source>
        <dbReference type="ARBA" id="ARBA00023136"/>
    </source>
</evidence>
<keyword evidence="7 10" id="KW-1133">Transmembrane helix</keyword>
<sequence length="439" mass="48078">MSTTDEMTSRPVTHRDRKPESAMSTGTDRQGRPAEMDVLPPNQPSALYEDSFGSKYPTAQRFCHEAKKAWGSCFPHLFWVLPTLGVAAGLLQLNSLFVFVLNLVAVIPLSAMISSSCDELGDHLGDLIGELLSATFGNVVELTAGVLGLINADESFSQSVMIGSVLSDALFVFGTCIIAASYNKKVLFFNKAAAQALSSLMIITAITIILPTTLYSTFPVLDLGDKIESFSRGTSIILLVLYIGYLYFHLVTHKHLFQSQSQQNNDSDSDNDADSNNADNHPSGPFSPEIFLKPALHIAFAVTGTIVCTYLMYIHIPGTMQITSFSKTFIALILVPIASNSTEAAEVLAAARNGDVDATIGMIVDSILQISLFAIPFLVMLGWAIRQPMTLYFETSHTVIFFFSIMFVNHLLHDGRYMYIHGTMLVALYIVVVTTFYMD</sequence>
<evidence type="ECO:0000256" key="3">
    <source>
        <dbReference type="ARBA" id="ARBA00022448"/>
    </source>
</evidence>
<protein>
    <recommendedName>
        <fullName evidence="10">Vacuolar calcium ion transporter</fullName>
    </recommendedName>
</protein>
<dbReference type="InterPro" id="IPR004837">
    <property type="entry name" value="NaCa_Exmemb"/>
</dbReference>
<feature type="transmembrane region" description="Helical" evidence="10">
    <location>
        <begin position="295"/>
        <end position="316"/>
    </location>
</feature>
<keyword evidence="6 10" id="KW-0106">Calcium</keyword>
<organism evidence="13 14">
    <name type="scientific">Aspergillus wentii DTO 134E9</name>
    <dbReference type="NCBI Taxonomy" id="1073089"/>
    <lineage>
        <taxon>Eukaryota</taxon>
        <taxon>Fungi</taxon>
        <taxon>Dikarya</taxon>
        <taxon>Ascomycota</taxon>
        <taxon>Pezizomycotina</taxon>
        <taxon>Eurotiomycetes</taxon>
        <taxon>Eurotiomycetidae</taxon>
        <taxon>Eurotiales</taxon>
        <taxon>Aspergillaceae</taxon>
        <taxon>Aspergillus</taxon>
        <taxon>Aspergillus subgen. Cremei</taxon>
    </lineage>
</organism>
<comment type="subcellular location">
    <subcellularLocation>
        <location evidence="1">Endomembrane system</location>
        <topology evidence="1">Multi-pass membrane protein</topology>
    </subcellularLocation>
    <subcellularLocation>
        <location evidence="10">Vacuole membrane</location>
    </subcellularLocation>
</comment>
<evidence type="ECO:0000256" key="6">
    <source>
        <dbReference type="ARBA" id="ARBA00022837"/>
    </source>
</evidence>
<evidence type="ECO:0000256" key="10">
    <source>
        <dbReference type="RuleBase" id="RU365028"/>
    </source>
</evidence>
<keyword evidence="9 10" id="KW-0472">Membrane</keyword>
<dbReference type="GeneID" id="63750318"/>
<feature type="transmembrane region" description="Helical" evidence="10">
    <location>
        <begin position="419"/>
        <end position="438"/>
    </location>
</feature>
<comment type="function">
    <text evidence="10">Has a role in promoting intracellular calcium ion sequestration via the exchange of calcium ions for hydrogen ions across the vacuolar membrane. Involved also in manganese ion homeostasis via its uptake into the vacuole.</text>
</comment>
<dbReference type="PANTHER" id="PTHR31503">
    <property type="entry name" value="VACUOLAR CALCIUM ION TRANSPORTER"/>
    <property type="match status" value="1"/>
</dbReference>
<evidence type="ECO:0000313" key="13">
    <source>
        <dbReference type="EMBL" id="OJJ38797.1"/>
    </source>
</evidence>
<dbReference type="GO" id="GO:0006874">
    <property type="term" value="P:intracellular calcium ion homeostasis"/>
    <property type="evidence" value="ECO:0007669"/>
    <property type="project" value="TreeGrafter"/>
</dbReference>
<feature type="transmembrane region" description="Helical" evidence="10">
    <location>
        <begin position="156"/>
        <end position="180"/>
    </location>
</feature>
<dbReference type="PANTHER" id="PTHR31503:SF22">
    <property type="entry name" value="VACUOLAR CALCIUM ION TRANSPORTER"/>
    <property type="match status" value="1"/>
</dbReference>
<comment type="similarity">
    <text evidence="2 10">Belongs to the Ca(2+):cation antiporter (CaCA) (TC 2.A.19) family.</text>
</comment>
<feature type="region of interest" description="Disordered" evidence="11">
    <location>
        <begin position="1"/>
        <end position="40"/>
    </location>
</feature>
<dbReference type="NCBIfam" id="TIGR00378">
    <property type="entry name" value="cax"/>
    <property type="match status" value="1"/>
</dbReference>
<feature type="transmembrane region" description="Helical" evidence="10">
    <location>
        <begin position="127"/>
        <end position="150"/>
    </location>
</feature>
<dbReference type="Pfam" id="PF01699">
    <property type="entry name" value="Na_Ca_ex"/>
    <property type="match status" value="2"/>
</dbReference>
<dbReference type="GO" id="GO:0012505">
    <property type="term" value="C:endomembrane system"/>
    <property type="evidence" value="ECO:0007669"/>
    <property type="project" value="UniProtKB-SubCell"/>
</dbReference>
<evidence type="ECO:0000256" key="5">
    <source>
        <dbReference type="ARBA" id="ARBA00022692"/>
    </source>
</evidence>
<dbReference type="EMBL" id="KV878210">
    <property type="protein sequence ID" value="OJJ38797.1"/>
    <property type="molecule type" value="Genomic_DNA"/>
</dbReference>
<feature type="transmembrane region" description="Helical" evidence="10">
    <location>
        <begin position="69"/>
        <end position="90"/>
    </location>
</feature>
<keyword evidence="8 10" id="KW-0406">Ion transport</keyword>
<dbReference type="AlphaFoldDB" id="A0A1L9RVB9"/>
<keyword evidence="3 10" id="KW-0813">Transport</keyword>
<feature type="transmembrane region" description="Helical" evidence="10">
    <location>
        <begin position="96"/>
        <end position="115"/>
    </location>
</feature>
<feature type="transmembrane region" description="Helical" evidence="10">
    <location>
        <begin position="328"/>
        <end position="351"/>
    </location>
</feature>
<feature type="domain" description="Sodium/calcium exchanger membrane region" evidence="12">
    <location>
        <begin position="298"/>
        <end position="437"/>
    </location>
</feature>
<evidence type="ECO:0000256" key="4">
    <source>
        <dbReference type="ARBA" id="ARBA00022568"/>
    </source>
</evidence>
<keyword evidence="10" id="KW-0926">Vacuole</keyword>
<evidence type="ECO:0000256" key="1">
    <source>
        <dbReference type="ARBA" id="ARBA00004127"/>
    </source>
</evidence>
<keyword evidence="4 10" id="KW-0109">Calcium transport</keyword>
<evidence type="ECO:0000256" key="7">
    <source>
        <dbReference type="ARBA" id="ARBA00022989"/>
    </source>
</evidence>
<keyword evidence="14" id="KW-1185">Reference proteome</keyword>
<name>A0A1L9RVB9_ASPWE</name>
<evidence type="ECO:0000259" key="12">
    <source>
        <dbReference type="Pfam" id="PF01699"/>
    </source>
</evidence>
<dbReference type="STRING" id="1073089.A0A1L9RVB9"/>
<dbReference type="GO" id="GO:0015369">
    <property type="term" value="F:calcium:proton antiporter activity"/>
    <property type="evidence" value="ECO:0007669"/>
    <property type="project" value="UniProtKB-UniRule"/>
</dbReference>
<feature type="region of interest" description="Disordered" evidence="11">
    <location>
        <begin position="261"/>
        <end position="280"/>
    </location>
</feature>
<dbReference type="VEuPathDB" id="FungiDB:ASPWEDRAFT_36468"/>
<reference evidence="14" key="1">
    <citation type="journal article" date="2017" name="Genome Biol.">
        <title>Comparative genomics reveals high biological diversity and specific adaptations in the industrially and medically important fungal genus Aspergillus.</title>
        <authorList>
            <person name="de Vries R.P."/>
            <person name="Riley R."/>
            <person name="Wiebenga A."/>
            <person name="Aguilar-Osorio G."/>
            <person name="Amillis S."/>
            <person name="Uchima C.A."/>
            <person name="Anderluh G."/>
            <person name="Asadollahi M."/>
            <person name="Askin M."/>
            <person name="Barry K."/>
            <person name="Battaglia E."/>
            <person name="Bayram O."/>
            <person name="Benocci T."/>
            <person name="Braus-Stromeyer S.A."/>
            <person name="Caldana C."/>
            <person name="Canovas D."/>
            <person name="Cerqueira G.C."/>
            <person name="Chen F."/>
            <person name="Chen W."/>
            <person name="Choi C."/>
            <person name="Clum A."/>
            <person name="Dos Santos R.A."/>
            <person name="Damasio A.R."/>
            <person name="Diallinas G."/>
            <person name="Emri T."/>
            <person name="Fekete E."/>
            <person name="Flipphi M."/>
            <person name="Freyberg S."/>
            <person name="Gallo A."/>
            <person name="Gournas C."/>
            <person name="Habgood R."/>
            <person name="Hainaut M."/>
            <person name="Harispe M.L."/>
            <person name="Henrissat B."/>
            <person name="Hilden K.S."/>
            <person name="Hope R."/>
            <person name="Hossain A."/>
            <person name="Karabika E."/>
            <person name="Karaffa L."/>
            <person name="Karanyi Z."/>
            <person name="Krasevec N."/>
            <person name="Kuo A."/>
            <person name="Kusch H."/>
            <person name="LaButti K."/>
            <person name="Lagendijk E.L."/>
            <person name="Lapidus A."/>
            <person name="Levasseur A."/>
            <person name="Lindquist E."/>
            <person name="Lipzen A."/>
            <person name="Logrieco A.F."/>
            <person name="MacCabe A."/>
            <person name="Maekelae M.R."/>
            <person name="Malavazi I."/>
            <person name="Melin P."/>
            <person name="Meyer V."/>
            <person name="Mielnichuk N."/>
            <person name="Miskei M."/>
            <person name="Molnar A.P."/>
            <person name="Mule G."/>
            <person name="Ngan C.Y."/>
            <person name="Orejas M."/>
            <person name="Orosz E."/>
            <person name="Ouedraogo J.P."/>
            <person name="Overkamp K.M."/>
            <person name="Park H.-S."/>
            <person name="Perrone G."/>
            <person name="Piumi F."/>
            <person name="Punt P.J."/>
            <person name="Ram A.F."/>
            <person name="Ramon A."/>
            <person name="Rauscher S."/>
            <person name="Record E."/>
            <person name="Riano-Pachon D.M."/>
            <person name="Robert V."/>
            <person name="Roehrig J."/>
            <person name="Ruller R."/>
            <person name="Salamov A."/>
            <person name="Salih N.S."/>
            <person name="Samson R.A."/>
            <person name="Sandor E."/>
            <person name="Sanguinetti M."/>
            <person name="Schuetze T."/>
            <person name="Sepcic K."/>
            <person name="Shelest E."/>
            <person name="Sherlock G."/>
            <person name="Sophianopoulou V."/>
            <person name="Squina F.M."/>
            <person name="Sun H."/>
            <person name="Susca A."/>
            <person name="Todd R.B."/>
            <person name="Tsang A."/>
            <person name="Unkles S.E."/>
            <person name="van de Wiele N."/>
            <person name="van Rossen-Uffink D."/>
            <person name="Oliveira J.V."/>
            <person name="Vesth T.C."/>
            <person name="Visser J."/>
            <person name="Yu J.-H."/>
            <person name="Zhou M."/>
            <person name="Andersen M.R."/>
            <person name="Archer D.B."/>
            <person name="Baker S.E."/>
            <person name="Benoit I."/>
            <person name="Brakhage A.A."/>
            <person name="Braus G.H."/>
            <person name="Fischer R."/>
            <person name="Frisvad J.C."/>
            <person name="Goldman G.H."/>
            <person name="Houbraken J."/>
            <person name="Oakley B."/>
            <person name="Pocsi I."/>
            <person name="Scazzocchio C."/>
            <person name="Seiboth B."/>
            <person name="vanKuyk P.A."/>
            <person name="Wortman J."/>
            <person name="Dyer P.S."/>
            <person name="Grigoriev I.V."/>
        </authorList>
    </citation>
    <scope>NUCLEOTIDE SEQUENCE [LARGE SCALE GENOMIC DNA]</scope>
    <source>
        <strain evidence="14">DTO 134E9</strain>
    </source>
</reference>
<dbReference type="RefSeq" id="XP_040692473.1">
    <property type="nucleotide sequence ID" value="XM_040834470.1"/>
</dbReference>
<gene>
    <name evidence="13" type="ORF">ASPWEDRAFT_36468</name>
</gene>
<feature type="transmembrane region" description="Helical" evidence="10">
    <location>
        <begin position="192"/>
        <end position="210"/>
    </location>
</feature>
<feature type="transmembrane region" description="Helical" evidence="10">
    <location>
        <begin position="363"/>
        <end position="385"/>
    </location>
</feature>
<dbReference type="GO" id="GO:0000329">
    <property type="term" value="C:fungal-type vacuole membrane"/>
    <property type="evidence" value="ECO:0007669"/>
    <property type="project" value="TreeGrafter"/>
</dbReference>
<dbReference type="OrthoDB" id="1699231at2759"/>
<feature type="transmembrane region" description="Helical" evidence="10">
    <location>
        <begin position="391"/>
        <end position="412"/>
    </location>
</feature>
<dbReference type="InterPro" id="IPR004713">
    <property type="entry name" value="CaH_exchang"/>
</dbReference>
<accession>A0A1L9RVB9</accession>
<proteinExistence type="inferred from homology"/>
<evidence type="ECO:0000313" key="14">
    <source>
        <dbReference type="Proteomes" id="UP000184383"/>
    </source>
</evidence>
<keyword evidence="5 10" id="KW-0812">Transmembrane</keyword>